<feature type="region of interest" description="Disordered" evidence="5">
    <location>
        <begin position="211"/>
        <end position="232"/>
    </location>
</feature>
<organism evidence="9 10">
    <name type="scientific">Salvia divinorum</name>
    <name type="common">Maria pastora</name>
    <name type="synonym">Diviner's sage</name>
    <dbReference type="NCBI Taxonomy" id="28513"/>
    <lineage>
        <taxon>Eukaryota</taxon>
        <taxon>Viridiplantae</taxon>
        <taxon>Streptophyta</taxon>
        <taxon>Embryophyta</taxon>
        <taxon>Tracheophyta</taxon>
        <taxon>Spermatophyta</taxon>
        <taxon>Magnoliopsida</taxon>
        <taxon>eudicotyledons</taxon>
        <taxon>Gunneridae</taxon>
        <taxon>Pentapetalae</taxon>
        <taxon>asterids</taxon>
        <taxon>lamiids</taxon>
        <taxon>Lamiales</taxon>
        <taxon>Lamiaceae</taxon>
        <taxon>Nepetoideae</taxon>
        <taxon>Mentheae</taxon>
        <taxon>Salviinae</taxon>
        <taxon>Salvia</taxon>
        <taxon>Salvia subgen. Calosphace</taxon>
    </lineage>
</organism>
<protein>
    <submittedName>
        <fullName evidence="9">Non-specific serine/threonine protein kinase</fullName>
        <ecNumber evidence="9">2.7.11.1</ecNumber>
    </submittedName>
</protein>
<keyword evidence="9" id="KW-0418">Kinase</keyword>
<accession>A0ABD1G6E2</accession>
<dbReference type="Pfam" id="PF08263">
    <property type="entry name" value="LRRNT_2"/>
    <property type="match status" value="1"/>
</dbReference>
<keyword evidence="7" id="KW-0732">Signal</keyword>
<proteinExistence type="predicted"/>
<dbReference type="InterPro" id="IPR000719">
    <property type="entry name" value="Prot_kinase_dom"/>
</dbReference>
<dbReference type="PROSITE" id="PS00107">
    <property type="entry name" value="PROTEIN_KINASE_ATP"/>
    <property type="match status" value="1"/>
</dbReference>
<dbReference type="GO" id="GO:0005524">
    <property type="term" value="F:ATP binding"/>
    <property type="evidence" value="ECO:0007669"/>
    <property type="project" value="UniProtKB-UniRule"/>
</dbReference>
<dbReference type="InterPro" id="IPR046959">
    <property type="entry name" value="PRK1-6/SRF4-like"/>
</dbReference>
<dbReference type="SUPFAM" id="SSF56112">
    <property type="entry name" value="Protein kinase-like (PK-like)"/>
    <property type="match status" value="1"/>
</dbReference>
<feature type="compositionally biased region" description="Pro residues" evidence="5">
    <location>
        <begin position="219"/>
        <end position="229"/>
    </location>
</feature>
<evidence type="ECO:0000259" key="8">
    <source>
        <dbReference type="PROSITE" id="PS50011"/>
    </source>
</evidence>
<keyword evidence="9" id="KW-0808">Transferase</keyword>
<keyword evidence="6" id="KW-1133">Transmembrane helix</keyword>
<evidence type="ECO:0000313" key="10">
    <source>
        <dbReference type="Proteomes" id="UP001567538"/>
    </source>
</evidence>
<evidence type="ECO:0000256" key="6">
    <source>
        <dbReference type="SAM" id="Phobius"/>
    </source>
</evidence>
<dbReference type="EC" id="2.7.11.1" evidence="9"/>
<evidence type="ECO:0000256" key="2">
    <source>
        <dbReference type="ARBA" id="ARBA00022614"/>
    </source>
</evidence>
<feature type="binding site" evidence="4">
    <location>
        <position position="353"/>
    </location>
    <ligand>
        <name>ATP</name>
        <dbReference type="ChEBI" id="CHEBI:30616"/>
    </ligand>
</feature>
<keyword evidence="6" id="KW-0812">Transmembrane</keyword>
<dbReference type="InterPro" id="IPR032675">
    <property type="entry name" value="LRR_dom_sf"/>
</dbReference>
<reference evidence="9 10" key="1">
    <citation type="submission" date="2024-06" db="EMBL/GenBank/DDBJ databases">
        <title>A chromosome level genome sequence of Diviner's sage (Salvia divinorum).</title>
        <authorList>
            <person name="Ford S.A."/>
            <person name="Ro D.-K."/>
            <person name="Ness R.W."/>
            <person name="Phillips M.A."/>
        </authorList>
    </citation>
    <scope>NUCLEOTIDE SEQUENCE [LARGE SCALE GENOMIC DNA]</scope>
    <source>
        <strain evidence="9">SAF-2024a</strain>
        <tissue evidence="9">Leaf</tissue>
    </source>
</reference>
<dbReference type="InterPro" id="IPR013210">
    <property type="entry name" value="LRR_N_plant-typ"/>
</dbReference>
<dbReference type="GO" id="GO:0004674">
    <property type="term" value="F:protein serine/threonine kinase activity"/>
    <property type="evidence" value="ECO:0007669"/>
    <property type="project" value="UniProtKB-KW"/>
</dbReference>
<comment type="caution">
    <text evidence="9">The sequence shown here is derived from an EMBL/GenBank/DDBJ whole genome shotgun (WGS) entry which is preliminary data.</text>
</comment>
<keyword evidence="10" id="KW-1185">Reference proteome</keyword>
<dbReference type="Gene3D" id="3.80.10.10">
    <property type="entry name" value="Ribonuclease Inhibitor"/>
    <property type="match status" value="1"/>
</dbReference>
<feature type="signal peptide" evidence="7">
    <location>
        <begin position="1"/>
        <end position="20"/>
    </location>
</feature>
<evidence type="ECO:0000256" key="1">
    <source>
        <dbReference type="ARBA" id="ARBA00004370"/>
    </source>
</evidence>
<keyword evidence="4" id="KW-0547">Nucleotide-binding</keyword>
<keyword evidence="2" id="KW-0433">Leucine-rich repeat</keyword>
<sequence length="614" mass="67486">MKQIPIAVSLLLLLLQWTKSEENLVRDSLLDFFSKLSDNKTIVSGWNSTSDPCTAKWRGVTCDNHLLHVQKIDLAGLGLGGVFDPGTLCDGRSLSQSLSIINVAGNSLRSQNFPAISNCSGLTHLDVSTNTISASLPDLSHMNALTAFLAQENNFSGEIPELNYSRFRLFNVSHNRLSGFIPVGARGLPPGSFLDNPELCGPPLTENCSSVAAAESAPNAPPPPPPPPQVRKSGFTNKQILMYMGYVAIAFVAVILLLIWLRKKAKKSSRRGKDAGEESVIKPSFSVAEQKAGYSSAESGQMSASLMVVASGEASGMRFDELLKAPAELLGRGSHGSVYKVVCEDHGMVLAVKRIKDWQISSDEFRQRMRRLNQVKHPHVMPAVAYYSSGQEKLIVYEYQQNGNLFKHIHANGTSSNRQPLDWTSRLSIAATIADALAYMHEELQYDRIPHGNLKSSNILLNKNMEPSISEYGLMLEQGQDQKGGILANGALQDAQEDYKAIFKVDSCAFGVVLLELLTGRMVLTEGLDLATWVVAVVREEWTVEVFDKDLMRECINEERMVRLLRIAIKCVAKPPEERPSMRQVALAIGALREEDERSLDVSDLSVTRSFVGL</sequence>
<dbReference type="SUPFAM" id="SSF52058">
    <property type="entry name" value="L domain-like"/>
    <property type="match status" value="1"/>
</dbReference>
<dbReference type="Gene3D" id="1.10.510.10">
    <property type="entry name" value="Transferase(Phosphotransferase) domain 1"/>
    <property type="match status" value="1"/>
</dbReference>
<evidence type="ECO:0000313" key="9">
    <source>
        <dbReference type="EMBL" id="KAL1538593.1"/>
    </source>
</evidence>
<dbReference type="InterPro" id="IPR001245">
    <property type="entry name" value="Ser-Thr/Tyr_kinase_cat_dom"/>
</dbReference>
<gene>
    <name evidence="9" type="ORF">AAHA92_27320</name>
</gene>
<dbReference type="PANTHER" id="PTHR48007">
    <property type="entry name" value="LEUCINE-RICH REPEAT RECEPTOR-LIKE PROTEIN KINASE PXC1"/>
    <property type="match status" value="1"/>
</dbReference>
<dbReference type="PROSITE" id="PS50011">
    <property type="entry name" value="PROTEIN_KINASE_DOM"/>
    <property type="match status" value="1"/>
</dbReference>
<dbReference type="Proteomes" id="UP001567538">
    <property type="component" value="Unassembled WGS sequence"/>
</dbReference>
<evidence type="ECO:0000256" key="5">
    <source>
        <dbReference type="SAM" id="MobiDB-lite"/>
    </source>
</evidence>
<evidence type="ECO:0000256" key="3">
    <source>
        <dbReference type="ARBA" id="ARBA00022737"/>
    </source>
</evidence>
<dbReference type="AlphaFoldDB" id="A0ABD1G6E2"/>
<dbReference type="InterPro" id="IPR017441">
    <property type="entry name" value="Protein_kinase_ATP_BS"/>
</dbReference>
<name>A0ABD1G6E2_SALDI</name>
<evidence type="ECO:0000256" key="7">
    <source>
        <dbReference type="SAM" id="SignalP"/>
    </source>
</evidence>
<feature type="transmembrane region" description="Helical" evidence="6">
    <location>
        <begin position="240"/>
        <end position="261"/>
    </location>
</feature>
<feature type="chain" id="PRO_5044789578" evidence="7">
    <location>
        <begin position="21"/>
        <end position="614"/>
    </location>
</feature>
<feature type="domain" description="Protein kinase" evidence="8">
    <location>
        <begin position="324"/>
        <end position="592"/>
    </location>
</feature>
<dbReference type="Gene3D" id="3.30.200.20">
    <property type="entry name" value="Phosphorylase Kinase, domain 1"/>
    <property type="match status" value="1"/>
</dbReference>
<dbReference type="PANTHER" id="PTHR48007:SF79">
    <property type="entry name" value="(WILD MALAYSIAN BANANA) HYPOTHETICAL PROTEIN"/>
    <property type="match status" value="1"/>
</dbReference>
<evidence type="ECO:0000256" key="4">
    <source>
        <dbReference type="PROSITE-ProRule" id="PRU10141"/>
    </source>
</evidence>
<dbReference type="Pfam" id="PF07714">
    <property type="entry name" value="PK_Tyr_Ser-Thr"/>
    <property type="match status" value="1"/>
</dbReference>
<dbReference type="GO" id="GO:0016020">
    <property type="term" value="C:membrane"/>
    <property type="evidence" value="ECO:0007669"/>
    <property type="project" value="UniProtKB-SubCell"/>
</dbReference>
<dbReference type="EMBL" id="JBEAFC010000010">
    <property type="protein sequence ID" value="KAL1538593.1"/>
    <property type="molecule type" value="Genomic_DNA"/>
</dbReference>
<keyword evidence="3" id="KW-0677">Repeat</keyword>
<keyword evidence="4" id="KW-0067">ATP-binding</keyword>
<dbReference type="InterPro" id="IPR011009">
    <property type="entry name" value="Kinase-like_dom_sf"/>
</dbReference>
<keyword evidence="6" id="KW-0472">Membrane</keyword>
<comment type="subcellular location">
    <subcellularLocation>
        <location evidence="1">Membrane</location>
    </subcellularLocation>
</comment>
<keyword evidence="9" id="KW-0723">Serine/threonine-protein kinase</keyword>